<organism evidence="3 4">
    <name type="scientific">Dendrothele bispora (strain CBS 962.96)</name>
    <dbReference type="NCBI Taxonomy" id="1314807"/>
    <lineage>
        <taxon>Eukaryota</taxon>
        <taxon>Fungi</taxon>
        <taxon>Dikarya</taxon>
        <taxon>Basidiomycota</taxon>
        <taxon>Agaricomycotina</taxon>
        <taxon>Agaricomycetes</taxon>
        <taxon>Agaricomycetidae</taxon>
        <taxon>Agaricales</taxon>
        <taxon>Agaricales incertae sedis</taxon>
        <taxon>Dendrothele</taxon>
    </lineage>
</organism>
<dbReference type="InterPro" id="IPR027417">
    <property type="entry name" value="P-loop_NTPase"/>
</dbReference>
<sequence>MNKLEYSVLAFHNAASMNRSHCTEGTRVEILNDIIKWAEDCSSDTLLGYWMCGMAGTGKSTIAKSLCLKLEEKELLAGSFFCSRQVLSCREDSKIIPTIAYQLAHYSCTFAQELKGALEYDQDLAWKEPSIQVEKLLVQPWRTVIMANKFQGCSPVIVIDALDECENISRVLKAIVPAIQQRKMQGLKVFFTSRPEGNISDHLHTESKTSGNKRPHVQNFYLHNVEESLVQDDIKKFLREQLQPLITEQELQTLVQHSGKLFIYAATTAKYVNNAHGFEKERLQNVLQLANNSNKMQTERVDELYGEILKKCMQNQSSEERYKSKQIVYTVLCTAIPASCFTIAQLLNYDVKLVNAIVASLQSVLYINEADNKIYAFHASFRDHIFTKERGDEMYCNQLRHQITMRDACFNIMNQ</sequence>
<accession>A0A4S8L762</accession>
<reference evidence="3 4" key="1">
    <citation type="journal article" date="2019" name="Nat. Ecol. Evol.">
        <title>Megaphylogeny resolves global patterns of mushroom evolution.</title>
        <authorList>
            <person name="Varga T."/>
            <person name="Krizsan K."/>
            <person name="Foldi C."/>
            <person name="Dima B."/>
            <person name="Sanchez-Garcia M."/>
            <person name="Sanchez-Ramirez S."/>
            <person name="Szollosi G.J."/>
            <person name="Szarkandi J.G."/>
            <person name="Papp V."/>
            <person name="Albert L."/>
            <person name="Andreopoulos W."/>
            <person name="Angelini C."/>
            <person name="Antonin V."/>
            <person name="Barry K.W."/>
            <person name="Bougher N.L."/>
            <person name="Buchanan P."/>
            <person name="Buyck B."/>
            <person name="Bense V."/>
            <person name="Catcheside P."/>
            <person name="Chovatia M."/>
            <person name="Cooper J."/>
            <person name="Damon W."/>
            <person name="Desjardin D."/>
            <person name="Finy P."/>
            <person name="Geml J."/>
            <person name="Haridas S."/>
            <person name="Hughes K."/>
            <person name="Justo A."/>
            <person name="Karasinski D."/>
            <person name="Kautmanova I."/>
            <person name="Kiss B."/>
            <person name="Kocsube S."/>
            <person name="Kotiranta H."/>
            <person name="LaButti K.M."/>
            <person name="Lechner B.E."/>
            <person name="Liimatainen K."/>
            <person name="Lipzen A."/>
            <person name="Lukacs Z."/>
            <person name="Mihaltcheva S."/>
            <person name="Morgado L.N."/>
            <person name="Niskanen T."/>
            <person name="Noordeloos M.E."/>
            <person name="Ohm R.A."/>
            <person name="Ortiz-Santana B."/>
            <person name="Ovrebo C."/>
            <person name="Racz N."/>
            <person name="Riley R."/>
            <person name="Savchenko A."/>
            <person name="Shiryaev A."/>
            <person name="Soop K."/>
            <person name="Spirin V."/>
            <person name="Szebenyi C."/>
            <person name="Tomsovsky M."/>
            <person name="Tulloss R.E."/>
            <person name="Uehling J."/>
            <person name="Grigoriev I.V."/>
            <person name="Vagvolgyi C."/>
            <person name="Papp T."/>
            <person name="Martin F.M."/>
            <person name="Miettinen O."/>
            <person name="Hibbett D.S."/>
            <person name="Nagy L.G."/>
        </authorList>
    </citation>
    <scope>NUCLEOTIDE SEQUENCE [LARGE SCALE GENOMIC DNA]</scope>
    <source>
        <strain evidence="3 4">CBS 962.96</strain>
    </source>
</reference>
<keyword evidence="4" id="KW-1185">Reference proteome</keyword>
<dbReference type="Gene3D" id="3.40.50.300">
    <property type="entry name" value="P-loop containing nucleotide triphosphate hydrolases"/>
    <property type="match status" value="1"/>
</dbReference>
<protein>
    <recommendedName>
        <fullName evidence="2">Nephrocystin 3-like N-terminal domain-containing protein</fullName>
    </recommendedName>
</protein>
<dbReference type="EMBL" id="ML179595">
    <property type="protein sequence ID" value="THU84506.1"/>
    <property type="molecule type" value="Genomic_DNA"/>
</dbReference>
<dbReference type="PANTHER" id="PTHR10039">
    <property type="entry name" value="AMELOGENIN"/>
    <property type="match status" value="1"/>
</dbReference>
<name>A0A4S8L762_DENBC</name>
<dbReference type="Pfam" id="PF24883">
    <property type="entry name" value="NPHP3_N"/>
    <property type="match status" value="1"/>
</dbReference>
<evidence type="ECO:0000259" key="2">
    <source>
        <dbReference type="Pfam" id="PF24883"/>
    </source>
</evidence>
<evidence type="ECO:0000313" key="4">
    <source>
        <dbReference type="Proteomes" id="UP000297245"/>
    </source>
</evidence>
<dbReference type="OrthoDB" id="538223at2759"/>
<dbReference type="SUPFAM" id="SSF52540">
    <property type="entry name" value="P-loop containing nucleoside triphosphate hydrolases"/>
    <property type="match status" value="1"/>
</dbReference>
<dbReference type="InterPro" id="IPR056884">
    <property type="entry name" value="NPHP3-like_N"/>
</dbReference>
<feature type="domain" description="Nephrocystin 3-like N-terminal" evidence="2">
    <location>
        <begin position="34"/>
        <end position="194"/>
    </location>
</feature>
<evidence type="ECO:0000313" key="3">
    <source>
        <dbReference type="EMBL" id="THU84506.1"/>
    </source>
</evidence>
<proteinExistence type="predicted"/>
<dbReference type="Proteomes" id="UP000297245">
    <property type="component" value="Unassembled WGS sequence"/>
</dbReference>
<dbReference type="AlphaFoldDB" id="A0A4S8L762"/>
<gene>
    <name evidence="3" type="ORF">K435DRAFT_687360</name>
</gene>
<keyword evidence="1" id="KW-0677">Repeat</keyword>
<evidence type="ECO:0000256" key="1">
    <source>
        <dbReference type="ARBA" id="ARBA00022737"/>
    </source>
</evidence>
<dbReference type="PANTHER" id="PTHR10039:SF14">
    <property type="entry name" value="NACHT DOMAIN-CONTAINING PROTEIN"/>
    <property type="match status" value="1"/>
</dbReference>